<dbReference type="EC" id="2.1.3.15" evidence="2"/>
<accession>A0A4D6NGR0</accession>
<dbReference type="Gramene" id="Vigun05g106500.2.v1.2">
    <property type="protein sequence ID" value="Vigun05g106500.2.v1.2"/>
    <property type="gene ID" value="Vigun05g106500.v1.2"/>
</dbReference>
<proteinExistence type="inferred from homology"/>
<evidence type="ECO:0000256" key="5">
    <source>
        <dbReference type="ARBA" id="ARBA00022741"/>
    </source>
</evidence>
<organism evidence="15 16">
    <name type="scientific">Vigna unguiculata</name>
    <name type="common">Cowpea</name>
    <dbReference type="NCBI Taxonomy" id="3917"/>
    <lineage>
        <taxon>Eukaryota</taxon>
        <taxon>Viridiplantae</taxon>
        <taxon>Streptophyta</taxon>
        <taxon>Embryophyta</taxon>
        <taxon>Tracheophyta</taxon>
        <taxon>Spermatophyta</taxon>
        <taxon>Magnoliopsida</taxon>
        <taxon>eudicotyledons</taxon>
        <taxon>Gunneridae</taxon>
        <taxon>Pentapetalae</taxon>
        <taxon>rosids</taxon>
        <taxon>fabids</taxon>
        <taxon>Fabales</taxon>
        <taxon>Fabaceae</taxon>
        <taxon>Papilionoideae</taxon>
        <taxon>50 kb inversion clade</taxon>
        <taxon>NPAAA clade</taxon>
        <taxon>indigoferoid/millettioid clade</taxon>
        <taxon>Phaseoleae</taxon>
        <taxon>Vigna</taxon>
    </lineage>
</organism>
<dbReference type="PANTHER" id="PTHR42853">
    <property type="entry name" value="ACETYL-COENZYME A CARBOXYLASE CARBOXYL TRANSFERASE SUBUNIT ALPHA"/>
    <property type="match status" value="1"/>
</dbReference>
<dbReference type="InterPro" id="IPR029045">
    <property type="entry name" value="ClpP/crotonase-like_dom_sf"/>
</dbReference>
<dbReference type="PROSITE" id="PS50989">
    <property type="entry name" value="COA_CT_CTER"/>
    <property type="match status" value="1"/>
</dbReference>
<dbReference type="InterPro" id="IPR001095">
    <property type="entry name" value="Acetyl_CoA_COase_a_su"/>
</dbReference>
<comment type="catalytic activity">
    <reaction evidence="10">
        <text>N(6)-carboxybiotinyl-L-lysyl-[protein] + acetyl-CoA = N(6)-biotinyl-L-lysyl-[protein] + malonyl-CoA</text>
        <dbReference type="Rhea" id="RHEA:54728"/>
        <dbReference type="Rhea" id="RHEA-COMP:10505"/>
        <dbReference type="Rhea" id="RHEA-COMP:10506"/>
        <dbReference type="ChEBI" id="CHEBI:57288"/>
        <dbReference type="ChEBI" id="CHEBI:57384"/>
        <dbReference type="ChEBI" id="CHEBI:83144"/>
        <dbReference type="ChEBI" id="CHEBI:83145"/>
        <dbReference type="EC" id="2.1.3.15"/>
    </reaction>
</comment>
<keyword evidence="7" id="KW-0067">ATP-binding</keyword>
<evidence type="ECO:0000313" key="16">
    <source>
        <dbReference type="Proteomes" id="UP000501690"/>
    </source>
</evidence>
<feature type="region of interest" description="Disordered" evidence="13">
    <location>
        <begin position="708"/>
        <end position="736"/>
    </location>
</feature>
<dbReference type="Gramene" id="Vigun05g106500.1.v1.2">
    <property type="protein sequence ID" value="Vigun05g106500.1.v1.2"/>
    <property type="gene ID" value="Vigun05g106500.v1.2"/>
</dbReference>
<keyword evidence="12" id="KW-0175">Coiled coil</keyword>
<evidence type="ECO:0000313" key="15">
    <source>
        <dbReference type="EMBL" id="QCE11874.1"/>
    </source>
</evidence>
<gene>
    <name evidence="15" type="ORF">DEO72_LG10g3112</name>
</gene>
<comment type="function">
    <text evidence="11">Component of the acetyl coenzyme A carboxylase (ACC) complex. First, biotin carboxylase catalyzes the carboxylation of biotin on its carrier protein (BCCP) and then the CO(2) group is transferred by the carboxyltransferase to acetyl-CoA to form malonyl-CoA.</text>
</comment>
<feature type="coiled-coil region" evidence="12">
    <location>
        <begin position="427"/>
        <end position="473"/>
    </location>
</feature>
<dbReference type="PRINTS" id="PR01069">
    <property type="entry name" value="ACCCTRFRASEA"/>
</dbReference>
<evidence type="ECO:0000256" key="12">
    <source>
        <dbReference type="SAM" id="Coils"/>
    </source>
</evidence>
<evidence type="ECO:0000256" key="7">
    <source>
        <dbReference type="ARBA" id="ARBA00022840"/>
    </source>
</evidence>
<dbReference type="SUPFAM" id="SSF52096">
    <property type="entry name" value="ClpP/crotonase"/>
    <property type="match status" value="1"/>
</dbReference>
<dbReference type="AlphaFoldDB" id="A0A4D6NGR0"/>
<dbReference type="EMBL" id="CP039354">
    <property type="protein sequence ID" value="QCE11874.1"/>
    <property type="molecule type" value="Genomic_DNA"/>
</dbReference>
<feature type="domain" description="CoA carboxyltransferase C-terminal" evidence="14">
    <location>
        <begin position="124"/>
        <end position="378"/>
    </location>
</feature>
<evidence type="ECO:0000256" key="8">
    <source>
        <dbReference type="ARBA" id="ARBA00023098"/>
    </source>
</evidence>
<dbReference type="UniPathway" id="UPA00655">
    <property type="reaction ID" value="UER00711"/>
</dbReference>
<evidence type="ECO:0000256" key="13">
    <source>
        <dbReference type="SAM" id="MobiDB-lite"/>
    </source>
</evidence>
<evidence type="ECO:0000256" key="6">
    <source>
        <dbReference type="ARBA" id="ARBA00022832"/>
    </source>
</evidence>
<evidence type="ECO:0000256" key="4">
    <source>
        <dbReference type="ARBA" id="ARBA00022679"/>
    </source>
</evidence>
<keyword evidence="8" id="KW-0443">Lipid metabolism</keyword>
<keyword evidence="5" id="KW-0547">Nucleotide-binding</keyword>
<dbReference type="NCBIfam" id="NF004344">
    <property type="entry name" value="PRK05724.1"/>
    <property type="match status" value="1"/>
</dbReference>
<dbReference type="GO" id="GO:0009317">
    <property type="term" value="C:acetyl-CoA carboxylase complex"/>
    <property type="evidence" value="ECO:0007669"/>
    <property type="project" value="InterPro"/>
</dbReference>
<dbReference type="NCBIfam" id="NF041504">
    <property type="entry name" value="AccA_sub"/>
    <property type="match status" value="1"/>
</dbReference>
<sequence>MAASSASLAGASASDLLRSSTSGFNGVPLRSLGKGRLIVKSRDFSVAAKLRKAKKYDYPWPANPDPNVKGGVLIHLSRFKPLKEKPKLATLDFEKPLVDLQKKIFDVQKMAEETGLDFTDQIQLLETKYQQALKDLYTHLTPIQRVNIARHPNRPTFLDHIFNITEKFMEIHGDRAGYDDPAIATGIGMIDGRRYMFIGHQKGRNTKENIQRNFGMPTPHGYRKALRMMEYADHHGFPIVTFIDTPGAYADLKSEELGQGEAIAHNLRSMFGLKVPVISIVIGEGGSGGALAIGCANKLLMLENAVFYVASPEACAAILWKSAKAAPKAAEKLRITAPELCKLQVADGIIPEPLGGAHANPEWTSQQIKKAINDTMDELTKMDSEELIKHRMLKFRKIGGFQEGIPIDPKRKVNMKKKDLSITKMPDAELEAEVQKLKKQIVEAKESSPVPPKLDLDEMLKQLEKEINHEYSEAIKAAGLTERWLQLQEEVAAANADYESLDPSVKDKVDKLRVEFEKKLHASPNYAQLQKNLKYFNELSIAKQLSGTSKDSVTFKQELKTRVDQALSNPRLRKEFEALKDEIRSAGASSGSDLDEELKKKVTDFKKEVDSQVVNALQSMGLDVAVKEDNTTYPVSKELKEEMQKQIDRMVNSSEDIKSMMQQLKSEVAKNMKSPSSESKNRISALVQQIKRNLAEAIDSSGLKEHLQSNGILDSVADTVTDEESREKVGANSTFS</sequence>
<comment type="pathway">
    <text evidence="1">Lipid metabolism; malonyl-CoA biosynthesis; malonyl-CoA from acetyl-CoA: step 1/1.</text>
</comment>
<evidence type="ECO:0000256" key="3">
    <source>
        <dbReference type="ARBA" id="ARBA00022516"/>
    </source>
</evidence>
<dbReference type="GO" id="GO:0005524">
    <property type="term" value="F:ATP binding"/>
    <property type="evidence" value="ECO:0007669"/>
    <property type="project" value="UniProtKB-KW"/>
</dbReference>
<evidence type="ECO:0000256" key="9">
    <source>
        <dbReference type="ARBA" id="ARBA00023160"/>
    </source>
</evidence>
<reference evidence="15 16" key="1">
    <citation type="submission" date="2019-04" db="EMBL/GenBank/DDBJ databases">
        <title>An improved genome assembly and genetic linkage map for asparagus bean, Vigna unguiculata ssp. sesquipedialis.</title>
        <authorList>
            <person name="Xia Q."/>
            <person name="Zhang R."/>
            <person name="Dong Y."/>
        </authorList>
    </citation>
    <scope>NUCLEOTIDE SEQUENCE [LARGE SCALE GENOMIC DNA]</scope>
    <source>
        <tissue evidence="15">Leaf</tissue>
    </source>
</reference>
<evidence type="ECO:0000256" key="1">
    <source>
        <dbReference type="ARBA" id="ARBA00004956"/>
    </source>
</evidence>
<evidence type="ECO:0000259" key="14">
    <source>
        <dbReference type="PROSITE" id="PS50989"/>
    </source>
</evidence>
<dbReference type="InterPro" id="IPR011763">
    <property type="entry name" value="COA_CT_C"/>
</dbReference>
<dbReference type="GO" id="GO:2001295">
    <property type="term" value="P:malonyl-CoA biosynthetic process"/>
    <property type="evidence" value="ECO:0007669"/>
    <property type="project" value="UniProtKB-UniPathway"/>
</dbReference>
<evidence type="ECO:0000256" key="2">
    <source>
        <dbReference type="ARBA" id="ARBA00011883"/>
    </source>
</evidence>
<dbReference type="FunFam" id="3.90.226.10:FF:000008">
    <property type="entry name" value="Acetyl-coenzyme A carboxylase carboxyl transferase subunit alpha"/>
    <property type="match status" value="1"/>
</dbReference>
<dbReference type="PANTHER" id="PTHR42853:SF3">
    <property type="entry name" value="ACETYL-COENZYME A CARBOXYLASE CARBOXYL TRANSFERASE SUBUNIT ALPHA, CHLOROPLASTIC"/>
    <property type="match status" value="1"/>
</dbReference>
<dbReference type="GO" id="GO:0016743">
    <property type="term" value="F:carboxyl- or carbamoyltransferase activity"/>
    <property type="evidence" value="ECO:0007669"/>
    <property type="project" value="InterPro"/>
</dbReference>
<dbReference type="GO" id="GO:0003989">
    <property type="term" value="F:acetyl-CoA carboxylase activity"/>
    <property type="evidence" value="ECO:0007669"/>
    <property type="project" value="InterPro"/>
</dbReference>
<protein>
    <recommendedName>
        <fullName evidence="2">acetyl-CoA carboxytransferase</fullName>
        <ecNumber evidence="2">2.1.3.15</ecNumber>
    </recommendedName>
</protein>
<evidence type="ECO:0000256" key="11">
    <source>
        <dbReference type="ARBA" id="ARBA00058482"/>
    </source>
</evidence>
<dbReference type="Pfam" id="PF03255">
    <property type="entry name" value="ACCA"/>
    <property type="match status" value="1"/>
</dbReference>
<keyword evidence="9" id="KW-0275">Fatty acid biosynthesis</keyword>
<dbReference type="NCBIfam" id="TIGR00513">
    <property type="entry name" value="accA"/>
    <property type="match status" value="1"/>
</dbReference>
<evidence type="ECO:0000256" key="10">
    <source>
        <dbReference type="ARBA" id="ARBA00049152"/>
    </source>
</evidence>
<name>A0A4D6NGR0_VIGUN</name>
<dbReference type="Proteomes" id="UP000501690">
    <property type="component" value="Linkage Group LG10"/>
</dbReference>
<keyword evidence="4 15" id="KW-0808">Transferase</keyword>
<dbReference type="OrthoDB" id="196847at2759"/>
<keyword evidence="6" id="KW-0276">Fatty acid metabolism</keyword>
<dbReference type="HAMAP" id="MF_00823">
    <property type="entry name" value="AcetylCoA_CT_alpha"/>
    <property type="match status" value="1"/>
</dbReference>
<dbReference type="GO" id="GO:0006633">
    <property type="term" value="P:fatty acid biosynthetic process"/>
    <property type="evidence" value="ECO:0007669"/>
    <property type="project" value="UniProtKB-KW"/>
</dbReference>
<dbReference type="Gene3D" id="3.90.226.10">
    <property type="entry name" value="2-enoyl-CoA Hydratase, Chain A, domain 1"/>
    <property type="match status" value="1"/>
</dbReference>
<keyword evidence="3" id="KW-0444">Lipid biosynthesis</keyword>
<keyword evidence="16" id="KW-1185">Reference proteome</keyword>